<gene>
    <name evidence="2" type="ORF">K489DRAFT_388144</name>
</gene>
<accession>A0A6J3M8X3</accession>
<sequence length="275" mass="30038">MTSSTNSEEFYGSGSHAKSQLNTVKRYPGRGKYDYQQVYPIVDQAPILHVAFQPSTNDEGPTFPVILPMLGCMGSFGSSAAIESVSPPDLYLHGYVSARMMRLSRSATAEDPSGMPVCVSATLMDGIVLALTPNHHSCNYRSAVIFGHASIVDDEAERLFAMELITNNLVPERWQHTRYPNGAELKSTGILKVTIHSASAKVRTGSTGEAREDLKNEEMRKTVWSGVVPSRTVYDEPIPASTNMHKGTPPYIAQWVEDFNAVGKIYAAQAGRPVN</sequence>
<dbReference type="Proteomes" id="UP000504637">
    <property type="component" value="Unplaced"/>
</dbReference>
<organism evidence="2">
    <name type="scientific">Dissoconium aciculare CBS 342.82</name>
    <dbReference type="NCBI Taxonomy" id="1314786"/>
    <lineage>
        <taxon>Eukaryota</taxon>
        <taxon>Fungi</taxon>
        <taxon>Dikarya</taxon>
        <taxon>Ascomycota</taxon>
        <taxon>Pezizomycotina</taxon>
        <taxon>Dothideomycetes</taxon>
        <taxon>Dothideomycetidae</taxon>
        <taxon>Mycosphaerellales</taxon>
        <taxon>Dissoconiaceae</taxon>
        <taxon>Dissoconium</taxon>
    </lineage>
</organism>
<dbReference type="Pfam" id="PF12900">
    <property type="entry name" value="Pyridox_ox_2"/>
    <property type="match status" value="1"/>
</dbReference>
<reference evidence="2" key="3">
    <citation type="submission" date="2025-08" db="UniProtKB">
        <authorList>
            <consortium name="RefSeq"/>
        </authorList>
    </citation>
    <scope>IDENTIFICATION</scope>
    <source>
        <strain evidence="2">CBS 342.82</strain>
    </source>
</reference>
<dbReference type="Gene3D" id="2.30.110.10">
    <property type="entry name" value="Electron Transport, Fmn-binding Protein, Chain A"/>
    <property type="match status" value="1"/>
</dbReference>
<dbReference type="GeneID" id="54364192"/>
<dbReference type="SUPFAM" id="SSF50475">
    <property type="entry name" value="FMN-binding split barrel"/>
    <property type="match status" value="1"/>
</dbReference>
<evidence type="ECO:0008006" key="3">
    <source>
        <dbReference type="Google" id="ProtNLM"/>
    </source>
</evidence>
<keyword evidence="1" id="KW-1185">Reference proteome</keyword>
<dbReference type="OrthoDB" id="444432at2759"/>
<reference evidence="2" key="1">
    <citation type="submission" date="2020-01" db="EMBL/GenBank/DDBJ databases">
        <authorList>
            <consortium name="DOE Joint Genome Institute"/>
            <person name="Haridas S."/>
            <person name="Albert R."/>
            <person name="Binder M."/>
            <person name="Bloem J."/>
            <person name="Labutti K."/>
            <person name="Salamov A."/>
            <person name="Andreopoulos B."/>
            <person name="Baker S.E."/>
            <person name="Barry K."/>
            <person name="Bills G."/>
            <person name="Bluhm B.H."/>
            <person name="Cannon C."/>
            <person name="Castanera R."/>
            <person name="Culley D.E."/>
            <person name="Daum C."/>
            <person name="Ezra D."/>
            <person name="Gonzalez J.B."/>
            <person name="Henrissat B."/>
            <person name="Kuo A."/>
            <person name="Liang C."/>
            <person name="Lipzen A."/>
            <person name="Lutzoni F."/>
            <person name="Magnuson J."/>
            <person name="Mondo S."/>
            <person name="Nolan M."/>
            <person name="Ohm R."/>
            <person name="Pangilinan J."/>
            <person name="Park H.-J."/>
            <person name="Ramirez L."/>
            <person name="Alfaro M."/>
            <person name="Sun H."/>
            <person name="Tritt A."/>
            <person name="Yoshinaga Y."/>
            <person name="Zwiers L.-H."/>
            <person name="Turgeon B.G."/>
            <person name="Goodwin S.B."/>
            <person name="Spatafora J.W."/>
            <person name="Crous P.W."/>
            <person name="Grigoriev I.V."/>
        </authorList>
    </citation>
    <scope>NUCLEOTIDE SEQUENCE</scope>
    <source>
        <strain evidence="2">CBS 342.82</strain>
    </source>
</reference>
<evidence type="ECO:0000313" key="2">
    <source>
        <dbReference type="RefSeq" id="XP_033460323.1"/>
    </source>
</evidence>
<proteinExistence type="predicted"/>
<dbReference type="AlphaFoldDB" id="A0A6J3M8X3"/>
<name>A0A6J3M8X3_9PEZI</name>
<dbReference type="InterPro" id="IPR024747">
    <property type="entry name" value="Pyridox_Oxase-rel"/>
</dbReference>
<dbReference type="PANTHER" id="PTHR34071:SF2">
    <property type="entry name" value="FLAVIN-NUCLEOTIDE-BINDING PROTEIN"/>
    <property type="match status" value="1"/>
</dbReference>
<dbReference type="PANTHER" id="PTHR34071">
    <property type="entry name" value="5-NITROIMIDAZOLE ANTIBIOTICS RESISTANCE PROTEIN, NIMA-FAMILY-RELATED PROTEIN-RELATED"/>
    <property type="match status" value="1"/>
</dbReference>
<dbReference type="InterPro" id="IPR012349">
    <property type="entry name" value="Split_barrel_FMN-bd"/>
</dbReference>
<reference evidence="2" key="2">
    <citation type="submission" date="2020-04" db="EMBL/GenBank/DDBJ databases">
        <authorList>
            <consortium name="NCBI Genome Project"/>
        </authorList>
    </citation>
    <scope>NUCLEOTIDE SEQUENCE</scope>
    <source>
        <strain evidence="2">CBS 342.82</strain>
    </source>
</reference>
<protein>
    <recommendedName>
        <fullName evidence="3">5-nitroimidazole antibiotic resistance protein</fullName>
    </recommendedName>
</protein>
<evidence type="ECO:0000313" key="1">
    <source>
        <dbReference type="Proteomes" id="UP000504637"/>
    </source>
</evidence>
<dbReference type="RefSeq" id="XP_033460323.1">
    <property type="nucleotide sequence ID" value="XM_033606392.1"/>
</dbReference>